<sequence>MNKKPNVFIVGAPKCGTTSMAHYLSERNDVFVCDPKEPNYFSTDLNEKESYSGLFFRSERDYLELFSASEEQSVKIDASTSYLWSRDAAENIRNRFPEAKVIVMLRDPTELVISLHKEELYSFAEDEESFEIAWSLQQSRKEGRNIPSACREPKKLFYKDIASHGENLKRLYNYFGRENVLIVFMDDMKTDMRTEYLRVLNFIGLPIDERTDFPRINEAKEHKYRKISRFMKRNPIWLDGYVSSLRKVAWKLGLKGVRAKLLSKLTVPSTKSDVSEELKQKIRREFIDDVTLLEELTSRDLKSWKVQV</sequence>
<accession>A0ABP9EDQ0</accession>
<reference evidence="5" key="1">
    <citation type="journal article" date="2019" name="Int. J. Syst. Evol. Microbiol.">
        <title>The Global Catalogue of Microorganisms (GCM) 10K type strain sequencing project: providing services to taxonomists for standard genome sequencing and annotation.</title>
        <authorList>
            <consortium name="The Broad Institute Genomics Platform"/>
            <consortium name="The Broad Institute Genome Sequencing Center for Infectious Disease"/>
            <person name="Wu L."/>
            <person name="Ma J."/>
        </authorList>
    </citation>
    <scope>NUCLEOTIDE SEQUENCE [LARGE SCALE GENOMIC DNA]</scope>
    <source>
        <strain evidence="5">JCM 18401</strain>
    </source>
</reference>
<keyword evidence="5" id="KW-1185">Reference proteome</keyword>
<dbReference type="InterPro" id="IPR000863">
    <property type="entry name" value="Sulfotransferase_dom"/>
</dbReference>
<gene>
    <name evidence="4" type="ORF">GCM10023333_04910</name>
</gene>
<dbReference type="InterPro" id="IPR027417">
    <property type="entry name" value="P-loop_NTPase"/>
</dbReference>
<evidence type="ECO:0000313" key="4">
    <source>
        <dbReference type="EMBL" id="GAA4874818.1"/>
    </source>
</evidence>
<dbReference type="InterPro" id="IPR037359">
    <property type="entry name" value="NST/OST"/>
</dbReference>
<dbReference type="PANTHER" id="PTHR10605:SF56">
    <property type="entry name" value="BIFUNCTIONAL HEPARAN SULFATE N-DEACETYLASE_N-SULFOTRANSFERASE"/>
    <property type="match status" value="1"/>
</dbReference>
<feature type="domain" description="Sulfotransferase" evidence="3">
    <location>
        <begin position="5"/>
        <end position="210"/>
    </location>
</feature>
<dbReference type="Pfam" id="PF00685">
    <property type="entry name" value="Sulfotransfer_1"/>
    <property type="match status" value="1"/>
</dbReference>
<dbReference type="RefSeq" id="WP_345333064.1">
    <property type="nucleotide sequence ID" value="NZ_BAABJZ010000006.1"/>
</dbReference>
<evidence type="ECO:0000256" key="2">
    <source>
        <dbReference type="ARBA" id="ARBA00023180"/>
    </source>
</evidence>
<dbReference type="Gene3D" id="3.40.50.300">
    <property type="entry name" value="P-loop containing nucleotide triphosphate hydrolases"/>
    <property type="match status" value="1"/>
</dbReference>
<name>A0ABP9EDQ0_9GAMM</name>
<dbReference type="SUPFAM" id="SSF52540">
    <property type="entry name" value="P-loop containing nucleoside triphosphate hydrolases"/>
    <property type="match status" value="1"/>
</dbReference>
<keyword evidence="2" id="KW-0325">Glycoprotein</keyword>
<protein>
    <submittedName>
        <fullName evidence="4">Sulfotransferase</fullName>
    </submittedName>
</protein>
<dbReference type="PANTHER" id="PTHR10605">
    <property type="entry name" value="HEPARAN SULFATE SULFOTRANSFERASE"/>
    <property type="match status" value="1"/>
</dbReference>
<comment type="caution">
    <text evidence="4">The sequence shown here is derived from an EMBL/GenBank/DDBJ whole genome shotgun (WGS) entry which is preliminary data.</text>
</comment>
<evidence type="ECO:0000259" key="3">
    <source>
        <dbReference type="Pfam" id="PF00685"/>
    </source>
</evidence>
<dbReference type="Proteomes" id="UP001499988">
    <property type="component" value="Unassembled WGS sequence"/>
</dbReference>
<proteinExistence type="predicted"/>
<dbReference type="EMBL" id="BAABJZ010000006">
    <property type="protein sequence ID" value="GAA4874818.1"/>
    <property type="molecule type" value="Genomic_DNA"/>
</dbReference>
<keyword evidence="1" id="KW-0808">Transferase</keyword>
<evidence type="ECO:0000256" key="1">
    <source>
        <dbReference type="ARBA" id="ARBA00022679"/>
    </source>
</evidence>
<organism evidence="4 5">
    <name type="scientific">Ferrimonas pelagia</name>
    <dbReference type="NCBI Taxonomy" id="1177826"/>
    <lineage>
        <taxon>Bacteria</taxon>
        <taxon>Pseudomonadati</taxon>
        <taxon>Pseudomonadota</taxon>
        <taxon>Gammaproteobacteria</taxon>
        <taxon>Alteromonadales</taxon>
        <taxon>Ferrimonadaceae</taxon>
        <taxon>Ferrimonas</taxon>
    </lineage>
</organism>
<evidence type="ECO:0000313" key="5">
    <source>
        <dbReference type="Proteomes" id="UP001499988"/>
    </source>
</evidence>